<dbReference type="RefSeq" id="WP_373292989.1">
    <property type="nucleotide sequence ID" value="NZ_BMMH01000007.1"/>
</dbReference>
<dbReference type="InterPro" id="IPR017972">
    <property type="entry name" value="Cyt_P450_CS"/>
</dbReference>
<evidence type="ECO:0000256" key="1">
    <source>
        <dbReference type="ARBA" id="ARBA00010617"/>
    </source>
</evidence>
<dbReference type="GO" id="GO:0004497">
    <property type="term" value="F:monooxygenase activity"/>
    <property type="evidence" value="ECO:0007669"/>
    <property type="project" value="InterPro"/>
</dbReference>
<dbReference type="PANTHER" id="PTHR46696">
    <property type="entry name" value="P450, PUTATIVE (EUROFUNG)-RELATED"/>
    <property type="match status" value="1"/>
</dbReference>
<dbReference type="GO" id="GO:0016705">
    <property type="term" value="F:oxidoreductase activity, acting on paired donors, with incorporation or reduction of molecular oxygen"/>
    <property type="evidence" value="ECO:0007669"/>
    <property type="project" value="InterPro"/>
</dbReference>
<evidence type="ECO:0000313" key="2">
    <source>
        <dbReference type="EMBL" id="GGL20730.1"/>
    </source>
</evidence>
<dbReference type="Proteomes" id="UP000638263">
    <property type="component" value="Unassembled WGS sequence"/>
</dbReference>
<comment type="caution">
    <text evidence="2">The sequence shown here is derived from an EMBL/GenBank/DDBJ whole genome shotgun (WGS) entry which is preliminary data.</text>
</comment>
<gene>
    <name evidence="2" type="ORF">GCM10011588_39490</name>
</gene>
<organism evidence="2 3">
    <name type="scientific">Nocardia jinanensis</name>
    <dbReference type="NCBI Taxonomy" id="382504"/>
    <lineage>
        <taxon>Bacteria</taxon>
        <taxon>Bacillati</taxon>
        <taxon>Actinomycetota</taxon>
        <taxon>Actinomycetes</taxon>
        <taxon>Mycobacteriales</taxon>
        <taxon>Nocardiaceae</taxon>
        <taxon>Nocardia</taxon>
    </lineage>
</organism>
<evidence type="ECO:0000313" key="3">
    <source>
        <dbReference type="Proteomes" id="UP000638263"/>
    </source>
</evidence>
<dbReference type="GO" id="GO:0020037">
    <property type="term" value="F:heme binding"/>
    <property type="evidence" value="ECO:0007669"/>
    <property type="project" value="InterPro"/>
</dbReference>
<reference evidence="2" key="2">
    <citation type="submission" date="2020-09" db="EMBL/GenBank/DDBJ databases">
        <authorList>
            <person name="Sun Q."/>
            <person name="Zhou Y."/>
        </authorList>
    </citation>
    <scope>NUCLEOTIDE SEQUENCE</scope>
    <source>
        <strain evidence="2">CGMCC 4.3508</strain>
    </source>
</reference>
<name>A0A917VW38_9NOCA</name>
<dbReference type="Gene3D" id="1.10.630.10">
    <property type="entry name" value="Cytochrome P450"/>
    <property type="match status" value="1"/>
</dbReference>
<dbReference type="GO" id="GO:0005506">
    <property type="term" value="F:iron ion binding"/>
    <property type="evidence" value="ECO:0007669"/>
    <property type="project" value="InterPro"/>
</dbReference>
<protein>
    <submittedName>
        <fullName evidence="2">Cytochrome P450</fullName>
    </submittedName>
</protein>
<dbReference type="EMBL" id="BMMH01000007">
    <property type="protein sequence ID" value="GGL20730.1"/>
    <property type="molecule type" value="Genomic_DNA"/>
</dbReference>
<accession>A0A917VW38</accession>
<dbReference type="AlphaFoldDB" id="A0A917VW38"/>
<proteinExistence type="inferred from homology"/>
<keyword evidence="3" id="KW-1185">Reference proteome</keyword>
<reference evidence="2" key="1">
    <citation type="journal article" date="2014" name="Int. J. Syst. Evol. Microbiol.">
        <title>Complete genome sequence of Corynebacterium casei LMG S-19264T (=DSM 44701T), isolated from a smear-ripened cheese.</title>
        <authorList>
            <consortium name="US DOE Joint Genome Institute (JGI-PGF)"/>
            <person name="Walter F."/>
            <person name="Albersmeier A."/>
            <person name="Kalinowski J."/>
            <person name="Ruckert C."/>
        </authorList>
    </citation>
    <scope>NUCLEOTIDE SEQUENCE</scope>
    <source>
        <strain evidence="2">CGMCC 4.3508</strain>
    </source>
</reference>
<dbReference type="SUPFAM" id="SSF48264">
    <property type="entry name" value="Cytochrome P450"/>
    <property type="match status" value="1"/>
</dbReference>
<comment type="similarity">
    <text evidence="1">Belongs to the cytochrome P450 family.</text>
</comment>
<dbReference type="PROSITE" id="PS00086">
    <property type="entry name" value="CYTOCHROME_P450"/>
    <property type="match status" value="1"/>
</dbReference>
<sequence length="439" mass="47408">MIAVPAPQPGVSPAVGSGMVVVRGRVALYSQEFADDPHAAYRDMRKIYGPLVPVWLEPEVPATLVVGYRTALQILNDPDRFPADPQIWERDIPDECPAKAMLRCRRNAVRTAGAEHARYRRAIVDALAPLDLYAVEAAVDQVAEQLINAFCESGIAELRGQYAAPLTFQVMSQLLGLPPVEAEQAWADMAAILDGVAEAGPRFAAGLYQVVTATRAALKTSGTAMRNNVITRLITHPADLDDREVVEQLALLLGPGTEPAANVITNTVLLMMTDPRFAGGMLDGSLSIRDAIDEVLYSDTPLMNFCMSYPRQAQLIEGVWLPAHQPVVISMAAANNDPAILPVGGDRSGNRAHLSWGGGPHECPAQSLAEIMIHRAIGQLLDVAPDIALADPHHGVRWRPGAFHRAVAELHVVFAACPPLRLAMPPQLQLSTSAREMNR</sequence>
<dbReference type="InterPro" id="IPR036396">
    <property type="entry name" value="Cyt_P450_sf"/>
</dbReference>
<dbReference type="PANTHER" id="PTHR46696:SF1">
    <property type="entry name" value="CYTOCHROME P450 YJIB-RELATED"/>
    <property type="match status" value="1"/>
</dbReference>